<dbReference type="SMART" id="SM01328">
    <property type="entry name" value="zf-3CxxC"/>
    <property type="match status" value="1"/>
</dbReference>
<evidence type="ECO:0000256" key="3">
    <source>
        <dbReference type="ARBA" id="ARBA00022723"/>
    </source>
</evidence>
<sequence length="654" mass="73468">MEDNPRHAASSYPTQPQHAPHPLPLLPPPPSTPLLHVPFPSPPQQDMYAIVSSTPHFSPLSPQTIVPPPSQLSPVPPHLSPIPAQPQQPFPTSVQYDASHAQPCPTLPLFTNAPPFPGGGFDSSSPVLPCVFSADQHSPTSPGYCDSSCPQHIPYVVYTMCPMLPQCAGDDQDVKEGDHDSVRDVLAVCDGEEKFECGVNKGYIGYLISPGAPIPYPTHHTSCLAKKMGEIKDHKINEEDENREEEKKTEAKEWEEEKDKVPSFSHGHTPLSTSSSDRLGVFGSDGCWYPLPQSSQSPIQLCSPVALNNSSEWTHDLSQTCLQHREIIPDTLSSAPSEPPNIPHCTSSGSESQDLSIYSSYHLGKVDWIPSDPPQHPGPKGLPLATLPYHKNDDCLPKFSMPLQRSLLKNWESQCTPTLYRPRQGATDPCRYPFMQKQLLPEPEGQEVRPETVPLLPYYNYYHHLDLPEHTLGKPRLLQSIPRFGQMSVLEVWLRHMEVLFRNLPDMWFLSAVAPGKEPTAPCWRVFKDLAKVRFYCRGCSDGWTSMYGVVVFRYYLDRAKREGNVMYQVAGQKCRQCQKTEATEVTDFQLPLWYPEEAQKVITNLYYNIATNCYGLVTPQYIRTRRMGKPVTHHDRLLCQGCREGVCKMIKEE</sequence>
<comment type="caution">
    <text evidence="10">The sequence shown here is derived from an EMBL/GenBank/DDBJ whole genome shotgun (WGS) entry which is preliminary data.</text>
</comment>
<evidence type="ECO:0000256" key="1">
    <source>
        <dbReference type="ARBA" id="ARBA00004167"/>
    </source>
</evidence>
<feature type="compositionally biased region" description="Pro residues" evidence="8">
    <location>
        <begin position="19"/>
        <end position="32"/>
    </location>
</feature>
<keyword evidence="7" id="KW-0472">Membrane</keyword>
<dbReference type="GO" id="GO:0031849">
    <property type="term" value="F:olfactory receptor binding"/>
    <property type="evidence" value="ECO:0007669"/>
    <property type="project" value="TreeGrafter"/>
</dbReference>
<evidence type="ECO:0000256" key="2">
    <source>
        <dbReference type="ARBA" id="ARBA00022692"/>
    </source>
</evidence>
<protein>
    <recommendedName>
        <fullName evidence="9">3CxxC-type domain-containing protein</fullName>
    </recommendedName>
</protein>
<feature type="compositionally biased region" description="Basic and acidic residues" evidence="8">
    <location>
        <begin position="244"/>
        <end position="261"/>
    </location>
</feature>
<keyword evidence="4" id="KW-0863">Zinc-finger</keyword>
<dbReference type="EMBL" id="JAWZYT010001783">
    <property type="protein sequence ID" value="KAK4309206.1"/>
    <property type="molecule type" value="Genomic_DNA"/>
</dbReference>
<dbReference type="GO" id="GO:0016020">
    <property type="term" value="C:membrane"/>
    <property type="evidence" value="ECO:0007669"/>
    <property type="project" value="UniProtKB-SubCell"/>
</dbReference>
<keyword evidence="2" id="KW-0812">Transmembrane</keyword>
<dbReference type="GO" id="GO:0008270">
    <property type="term" value="F:zinc ion binding"/>
    <property type="evidence" value="ECO:0007669"/>
    <property type="project" value="UniProtKB-KW"/>
</dbReference>
<feature type="region of interest" description="Disordered" evidence="8">
    <location>
        <begin position="332"/>
        <end position="352"/>
    </location>
</feature>
<dbReference type="InterPro" id="IPR027377">
    <property type="entry name" value="ZAR1/RTP1-5-like_Znf-3CxxC"/>
</dbReference>
<evidence type="ECO:0000313" key="11">
    <source>
        <dbReference type="Proteomes" id="UP001292094"/>
    </source>
</evidence>
<evidence type="ECO:0000256" key="8">
    <source>
        <dbReference type="SAM" id="MobiDB-lite"/>
    </source>
</evidence>
<evidence type="ECO:0000256" key="6">
    <source>
        <dbReference type="ARBA" id="ARBA00022989"/>
    </source>
</evidence>
<dbReference type="AlphaFoldDB" id="A0AAE1PK67"/>
<feature type="region of interest" description="Disordered" evidence="8">
    <location>
        <begin position="235"/>
        <end position="276"/>
    </location>
</feature>
<keyword evidence="5" id="KW-0862">Zinc</keyword>
<proteinExistence type="predicted"/>
<dbReference type="GO" id="GO:0006612">
    <property type="term" value="P:protein targeting to membrane"/>
    <property type="evidence" value="ECO:0007669"/>
    <property type="project" value="TreeGrafter"/>
</dbReference>
<keyword evidence="11" id="KW-1185">Reference proteome</keyword>
<name>A0AAE1PK67_9EUCA</name>
<dbReference type="Pfam" id="PF13695">
    <property type="entry name" value="Zn_ribbon_3CxxC"/>
    <property type="match status" value="1"/>
</dbReference>
<dbReference type="GO" id="GO:0051205">
    <property type="term" value="P:protein insertion into membrane"/>
    <property type="evidence" value="ECO:0007669"/>
    <property type="project" value="TreeGrafter"/>
</dbReference>
<evidence type="ECO:0000256" key="5">
    <source>
        <dbReference type="ARBA" id="ARBA00022833"/>
    </source>
</evidence>
<evidence type="ECO:0000313" key="10">
    <source>
        <dbReference type="EMBL" id="KAK4309206.1"/>
    </source>
</evidence>
<organism evidence="10 11">
    <name type="scientific">Petrolisthes manimaculis</name>
    <dbReference type="NCBI Taxonomy" id="1843537"/>
    <lineage>
        <taxon>Eukaryota</taxon>
        <taxon>Metazoa</taxon>
        <taxon>Ecdysozoa</taxon>
        <taxon>Arthropoda</taxon>
        <taxon>Crustacea</taxon>
        <taxon>Multicrustacea</taxon>
        <taxon>Malacostraca</taxon>
        <taxon>Eumalacostraca</taxon>
        <taxon>Eucarida</taxon>
        <taxon>Decapoda</taxon>
        <taxon>Pleocyemata</taxon>
        <taxon>Anomura</taxon>
        <taxon>Galatheoidea</taxon>
        <taxon>Porcellanidae</taxon>
        <taxon>Petrolisthes</taxon>
    </lineage>
</organism>
<gene>
    <name evidence="10" type="ORF">Pmani_019132</name>
</gene>
<evidence type="ECO:0000256" key="4">
    <source>
        <dbReference type="ARBA" id="ARBA00022771"/>
    </source>
</evidence>
<comment type="subcellular location">
    <subcellularLocation>
        <location evidence="1">Membrane</location>
        <topology evidence="1">Single-pass membrane protein</topology>
    </subcellularLocation>
</comment>
<dbReference type="Proteomes" id="UP001292094">
    <property type="component" value="Unassembled WGS sequence"/>
</dbReference>
<dbReference type="InterPro" id="IPR026096">
    <property type="entry name" value="R-trans_p"/>
</dbReference>
<reference evidence="10" key="1">
    <citation type="submission" date="2023-11" db="EMBL/GenBank/DDBJ databases">
        <title>Genome assemblies of two species of porcelain crab, Petrolisthes cinctipes and Petrolisthes manimaculis (Anomura: Porcellanidae).</title>
        <authorList>
            <person name="Angst P."/>
        </authorList>
    </citation>
    <scope>NUCLEOTIDE SEQUENCE</scope>
    <source>
        <strain evidence="10">PB745_02</strain>
        <tissue evidence="10">Gill</tissue>
    </source>
</reference>
<dbReference type="PANTHER" id="PTHR14402">
    <property type="entry name" value="RECEPTOR TRANSPORTING PROTEIN"/>
    <property type="match status" value="1"/>
</dbReference>
<dbReference type="PANTHER" id="PTHR14402:SF10">
    <property type="entry name" value="3CXXC-TYPE DOMAIN-CONTAINING PROTEIN"/>
    <property type="match status" value="1"/>
</dbReference>
<keyword evidence="6" id="KW-1133">Transmembrane helix</keyword>
<feature type="region of interest" description="Disordered" evidence="8">
    <location>
        <begin position="1"/>
        <end position="47"/>
    </location>
</feature>
<accession>A0AAE1PK67</accession>
<evidence type="ECO:0000256" key="7">
    <source>
        <dbReference type="ARBA" id="ARBA00023136"/>
    </source>
</evidence>
<evidence type="ECO:0000259" key="9">
    <source>
        <dbReference type="SMART" id="SM01328"/>
    </source>
</evidence>
<feature type="domain" description="3CxxC-type" evidence="9">
    <location>
        <begin position="530"/>
        <end position="646"/>
    </location>
</feature>
<keyword evidence="3" id="KW-0479">Metal-binding</keyword>